<comment type="caution">
    <text evidence="3">The sequence shown here is derived from an EMBL/GenBank/DDBJ whole genome shotgun (WGS) entry which is preliminary data.</text>
</comment>
<organism evidence="3 4">
    <name type="scientific">Ophiocordyceps sinensis</name>
    <dbReference type="NCBI Taxonomy" id="72228"/>
    <lineage>
        <taxon>Eukaryota</taxon>
        <taxon>Fungi</taxon>
        <taxon>Dikarya</taxon>
        <taxon>Ascomycota</taxon>
        <taxon>Pezizomycotina</taxon>
        <taxon>Sordariomycetes</taxon>
        <taxon>Hypocreomycetidae</taxon>
        <taxon>Hypocreales</taxon>
        <taxon>Ophiocordycipitaceae</taxon>
        <taxon>Ophiocordyceps</taxon>
    </lineage>
</organism>
<feature type="region of interest" description="Disordered" evidence="2">
    <location>
        <begin position="137"/>
        <end position="233"/>
    </location>
</feature>
<dbReference type="Proteomes" id="UP000557566">
    <property type="component" value="Unassembled WGS sequence"/>
</dbReference>
<name>A0A8H4PMK6_9HYPO</name>
<feature type="compositionally biased region" description="Basic and acidic residues" evidence="2">
    <location>
        <begin position="168"/>
        <end position="185"/>
    </location>
</feature>
<feature type="compositionally biased region" description="Low complexity" evidence="2">
    <location>
        <begin position="214"/>
        <end position="227"/>
    </location>
</feature>
<accession>A0A8H4PMK6</accession>
<proteinExistence type="predicted"/>
<feature type="coiled-coil region" evidence="1">
    <location>
        <begin position="76"/>
        <end position="103"/>
    </location>
</feature>
<evidence type="ECO:0000256" key="2">
    <source>
        <dbReference type="SAM" id="MobiDB-lite"/>
    </source>
</evidence>
<evidence type="ECO:0000256" key="1">
    <source>
        <dbReference type="SAM" id="Coils"/>
    </source>
</evidence>
<evidence type="ECO:0000313" key="4">
    <source>
        <dbReference type="Proteomes" id="UP000557566"/>
    </source>
</evidence>
<feature type="compositionally biased region" description="Basic and acidic residues" evidence="2">
    <location>
        <begin position="204"/>
        <end position="213"/>
    </location>
</feature>
<gene>
    <name evidence="3" type="ORF">G6O67_006282</name>
</gene>
<evidence type="ECO:0000313" key="3">
    <source>
        <dbReference type="EMBL" id="KAF4506171.1"/>
    </source>
</evidence>
<sequence>MAFEMDVTQSWYSQASRDVLAAGVLRPGETLADISSNWCRSRLISEMEDAYVGVKSAAQDCVDAQTAGPSLEGPGRSRAQRKLDQAKRRLKRLETRRHVIEKYRAVRLYEIAAGLSFRQDRQEMRIYERAKEMLARSKERTAGAGQEANPASSSNSDTTRAGMKRSRRGEEDARERRSAKRREQQFHTQDGDSCTDVEQNGDGDQTRSGRLDEPAQGPPTGAQGPAALDSDTVEQFKKMDLGRCS</sequence>
<feature type="compositionally biased region" description="Polar residues" evidence="2">
    <location>
        <begin position="149"/>
        <end position="159"/>
    </location>
</feature>
<reference evidence="3 4" key="1">
    <citation type="journal article" date="2020" name="Genome Biol. Evol.">
        <title>A new high-quality draft genome assembly of the Chinese cordyceps Ophiocordyceps sinensis.</title>
        <authorList>
            <person name="Shu R."/>
            <person name="Zhang J."/>
            <person name="Meng Q."/>
            <person name="Zhang H."/>
            <person name="Zhou G."/>
            <person name="Li M."/>
            <person name="Wu P."/>
            <person name="Zhao Y."/>
            <person name="Chen C."/>
            <person name="Qin Q."/>
        </authorList>
    </citation>
    <scope>NUCLEOTIDE SEQUENCE [LARGE SCALE GENOMIC DNA]</scope>
    <source>
        <strain evidence="3 4">IOZ07</strain>
    </source>
</reference>
<protein>
    <submittedName>
        <fullName evidence="3">Uncharacterized protein</fullName>
    </submittedName>
</protein>
<keyword evidence="4" id="KW-1185">Reference proteome</keyword>
<dbReference type="AlphaFoldDB" id="A0A8H4PMK6"/>
<keyword evidence="1" id="KW-0175">Coiled coil</keyword>
<dbReference type="EMBL" id="JAAVMX010000007">
    <property type="protein sequence ID" value="KAF4506171.1"/>
    <property type="molecule type" value="Genomic_DNA"/>
</dbReference>